<gene>
    <name evidence="7" type="ORF">KHA93_10880</name>
</gene>
<evidence type="ECO:0000313" key="8">
    <source>
        <dbReference type="Proteomes" id="UP000682713"/>
    </source>
</evidence>
<dbReference type="NCBIfam" id="TIGR03717">
    <property type="entry name" value="R_switched_YjbE"/>
    <property type="match status" value="1"/>
</dbReference>
<evidence type="ECO:0000313" key="7">
    <source>
        <dbReference type="EMBL" id="MBS4200134.1"/>
    </source>
</evidence>
<dbReference type="AlphaFoldDB" id="A0A942YLA3"/>
<dbReference type="EMBL" id="JAGYPJ010000001">
    <property type="protein sequence ID" value="MBS4200134.1"/>
    <property type="molecule type" value="Genomic_DNA"/>
</dbReference>
<keyword evidence="4 6" id="KW-1133">Transmembrane helix</keyword>
<comment type="similarity">
    <text evidence="2">Belongs to the TerC family.</text>
</comment>
<feature type="transmembrane region" description="Helical" evidence="6">
    <location>
        <begin position="204"/>
        <end position="223"/>
    </location>
</feature>
<reference evidence="7 8" key="1">
    <citation type="submission" date="2021-05" db="EMBL/GenBank/DDBJ databases">
        <title>Novel Bacillus species.</title>
        <authorList>
            <person name="Liu G."/>
        </authorList>
    </citation>
    <scope>NUCLEOTIDE SEQUENCE [LARGE SCALE GENOMIC DNA]</scope>
    <source>
        <strain evidence="7 8">FJAT-49732</strain>
    </source>
</reference>
<dbReference type="Pfam" id="PF03741">
    <property type="entry name" value="TerC"/>
    <property type="match status" value="1"/>
</dbReference>
<keyword evidence="5 6" id="KW-0472">Membrane</keyword>
<evidence type="ECO:0000256" key="3">
    <source>
        <dbReference type="ARBA" id="ARBA00022692"/>
    </source>
</evidence>
<organism evidence="7 8">
    <name type="scientific">Lederbergia citrisecunda</name>
    <dbReference type="NCBI Taxonomy" id="2833583"/>
    <lineage>
        <taxon>Bacteria</taxon>
        <taxon>Bacillati</taxon>
        <taxon>Bacillota</taxon>
        <taxon>Bacilli</taxon>
        <taxon>Bacillales</taxon>
        <taxon>Bacillaceae</taxon>
        <taxon>Lederbergia</taxon>
    </lineage>
</organism>
<evidence type="ECO:0000256" key="5">
    <source>
        <dbReference type="ARBA" id="ARBA00023136"/>
    </source>
</evidence>
<feature type="transmembrane region" description="Helical" evidence="6">
    <location>
        <begin position="171"/>
        <end position="189"/>
    </location>
</feature>
<comment type="subcellular location">
    <subcellularLocation>
        <location evidence="1">Membrane</location>
        <topology evidence="1">Multi-pass membrane protein</topology>
    </subcellularLocation>
</comment>
<accession>A0A942YLA3</accession>
<dbReference type="GO" id="GO:0016020">
    <property type="term" value="C:membrane"/>
    <property type="evidence" value="ECO:0007669"/>
    <property type="project" value="UniProtKB-SubCell"/>
</dbReference>
<dbReference type="InterPro" id="IPR022301">
    <property type="entry name" value="Integral_membrane_YjbE"/>
</dbReference>
<keyword evidence="3 6" id="KW-0812">Transmembrane</keyword>
<evidence type="ECO:0000256" key="4">
    <source>
        <dbReference type="ARBA" id="ARBA00022989"/>
    </source>
</evidence>
<evidence type="ECO:0000256" key="2">
    <source>
        <dbReference type="ARBA" id="ARBA00007511"/>
    </source>
</evidence>
<dbReference type="RefSeq" id="WP_213110741.1">
    <property type="nucleotide sequence ID" value="NZ_JAGYPJ010000001.1"/>
</dbReference>
<feature type="transmembrane region" description="Helical" evidence="6">
    <location>
        <begin position="140"/>
        <end position="159"/>
    </location>
</feature>
<dbReference type="InterPro" id="IPR005496">
    <property type="entry name" value="Integral_membrane_TerC"/>
</dbReference>
<sequence length="240" mass="25841">MDIASILGITFTSAAIIALLKIIAIDIVLSGDNAIVIAMATRNLPKELQNKAIIWGTAGAVILRILFAIIIVWLLQIPFVNIIGGVLLLWIAYTVLVGGNDGTHISSHNGFMRAVGTIIMADAVMSLDNVVAVAGAADGHVVMIAVGVAISIPIMIFGSKFIVKVMDKYHWIAYAGSGILAWTAGEMLMKDKHIDELIGISEGLMTYITIACITVLILLAGYFTNKRMEIKRKESQQYSQ</sequence>
<name>A0A942YLA3_9BACI</name>
<feature type="transmembrane region" description="Helical" evidence="6">
    <location>
        <begin position="6"/>
        <end position="31"/>
    </location>
</feature>
<comment type="caution">
    <text evidence="7">The sequence shown here is derived from an EMBL/GenBank/DDBJ whole genome shotgun (WGS) entry which is preliminary data.</text>
</comment>
<dbReference type="Proteomes" id="UP000682713">
    <property type="component" value="Unassembled WGS sequence"/>
</dbReference>
<evidence type="ECO:0000256" key="6">
    <source>
        <dbReference type="SAM" id="Phobius"/>
    </source>
</evidence>
<feature type="transmembrane region" description="Helical" evidence="6">
    <location>
        <begin position="79"/>
        <end position="99"/>
    </location>
</feature>
<keyword evidence="8" id="KW-1185">Reference proteome</keyword>
<protein>
    <submittedName>
        <fullName evidence="7">TerC family protein</fullName>
    </submittedName>
</protein>
<proteinExistence type="inferred from homology"/>
<dbReference type="PANTHER" id="PTHR30238">
    <property type="entry name" value="MEMBRANE BOUND PREDICTED REDOX MODULATOR"/>
    <property type="match status" value="1"/>
</dbReference>
<feature type="transmembrane region" description="Helical" evidence="6">
    <location>
        <begin position="52"/>
        <end position="73"/>
    </location>
</feature>
<evidence type="ECO:0000256" key="1">
    <source>
        <dbReference type="ARBA" id="ARBA00004141"/>
    </source>
</evidence>
<dbReference type="PANTHER" id="PTHR30238:SF4">
    <property type="entry name" value="SLL1022 PROTEIN"/>
    <property type="match status" value="1"/>
</dbReference>